<dbReference type="PANTHER" id="PTHR43179">
    <property type="entry name" value="RHAMNOSYLTRANSFERASE WBBL"/>
    <property type="match status" value="1"/>
</dbReference>
<dbReference type="EMBL" id="PCSZ01000031">
    <property type="protein sequence ID" value="PIP60784.1"/>
    <property type="molecule type" value="Genomic_DNA"/>
</dbReference>
<dbReference type="InterPro" id="IPR029044">
    <property type="entry name" value="Nucleotide-diphossugar_trans"/>
</dbReference>
<dbReference type="PANTHER" id="PTHR43179:SF7">
    <property type="entry name" value="RHAMNOSYLTRANSFERASE WBBL"/>
    <property type="match status" value="1"/>
</dbReference>
<dbReference type="InterPro" id="IPR001173">
    <property type="entry name" value="Glyco_trans_2-like"/>
</dbReference>
<evidence type="ECO:0000259" key="1">
    <source>
        <dbReference type="Pfam" id="PF00535"/>
    </source>
</evidence>
<evidence type="ECO:0000313" key="3">
    <source>
        <dbReference type="Proteomes" id="UP000231581"/>
    </source>
</evidence>
<keyword evidence="2" id="KW-0808">Transferase</keyword>
<proteinExistence type="predicted"/>
<protein>
    <submittedName>
        <fullName evidence="2">Glycosyl transferase</fullName>
    </submittedName>
</protein>
<sequence>MNERPFRIAGKDKKPRVSFITVNYRTPYFIRNLLRGVEEIRPGFDFEYILVDNASGDGTPEMVREQFPWATVIASPENLGFGGGNNLGLKAARGEYVLLCNPDLVLLEGELESWLDWMDTHPDVGISCPRVVNPDGSDQHATYRFPKAFTPLYRRSFIGRLPFARRELDRYLMEDMNRDVEQDVDWVFGAAMLIRRELLERIGLFDERFFVYFEDADLCRRVWESGSRVCYTPIARVIHYHKRESRTRYPWQAFTNPLTRTHLKSGMKYFMKYRGKTHPRDVST</sequence>
<dbReference type="AlphaFoldDB" id="A0A2H0BT41"/>
<dbReference type="Proteomes" id="UP000231581">
    <property type="component" value="Unassembled WGS sequence"/>
</dbReference>
<dbReference type="GO" id="GO:0016740">
    <property type="term" value="F:transferase activity"/>
    <property type="evidence" value="ECO:0007669"/>
    <property type="project" value="UniProtKB-KW"/>
</dbReference>
<organism evidence="2 3">
    <name type="scientific">Candidatus Uhrbacteria bacterium CG22_combo_CG10-13_8_21_14_all_47_17</name>
    <dbReference type="NCBI Taxonomy" id="1975041"/>
    <lineage>
        <taxon>Bacteria</taxon>
        <taxon>Candidatus Uhriibacteriota</taxon>
    </lineage>
</organism>
<dbReference type="SUPFAM" id="SSF53448">
    <property type="entry name" value="Nucleotide-diphospho-sugar transferases"/>
    <property type="match status" value="1"/>
</dbReference>
<comment type="caution">
    <text evidence="2">The sequence shown here is derived from an EMBL/GenBank/DDBJ whole genome shotgun (WGS) entry which is preliminary data.</text>
</comment>
<reference evidence="2 3" key="1">
    <citation type="submission" date="2017-09" db="EMBL/GenBank/DDBJ databases">
        <title>Depth-based differentiation of microbial function through sediment-hosted aquifers and enrichment of novel symbionts in the deep terrestrial subsurface.</title>
        <authorList>
            <person name="Probst A.J."/>
            <person name="Ladd B."/>
            <person name="Jarett J.K."/>
            <person name="Geller-Mcgrath D.E."/>
            <person name="Sieber C.M."/>
            <person name="Emerson J.B."/>
            <person name="Anantharaman K."/>
            <person name="Thomas B.C."/>
            <person name="Malmstrom R."/>
            <person name="Stieglmeier M."/>
            <person name="Klingl A."/>
            <person name="Woyke T."/>
            <person name="Ryan C.M."/>
            <person name="Banfield J.F."/>
        </authorList>
    </citation>
    <scope>NUCLEOTIDE SEQUENCE [LARGE SCALE GENOMIC DNA]</scope>
    <source>
        <strain evidence="2">CG22_combo_CG10-13_8_21_14_all_47_17</strain>
    </source>
</reference>
<accession>A0A2H0BT41</accession>
<dbReference type="Gene3D" id="3.90.550.10">
    <property type="entry name" value="Spore Coat Polysaccharide Biosynthesis Protein SpsA, Chain A"/>
    <property type="match status" value="1"/>
</dbReference>
<dbReference type="Pfam" id="PF00535">
    <property type="entry name" value="Glycos_transf_2"/>
    <property type="match status" value="1"/>
</dbReference>
<name>A0A2H0BT41_9BACT</name>
<feature type="domain" description="Glycosyltransferase 2-like" evidence="1">
    <location>
        <begin position="18"/>
        <end position="202"/>
    </location>
</feature>
<dbReference type="CDD" id="cd04186">
    <property type="entry name" value="GT_2_like_c"/>
    <property type="match status" value="1"/>
</dbReference>
<evidence type="ECO:0000313" key="2">
    <source>
        <dbReference type="EMBL" id="PIP60784.1"/>
    </source>
</evidence>
<gene>
    <name evidence="2" type="ORF">COX00_01375</name>
</gene>